<dbReference type="PANTHER" id="PTHR43000">
    <property type="entry name" value="DTDP-D-GLUCOSE 4,6-DEHYDRATASE-RELATED"/>
    <property type="match status" value="1"/>
</dbReference>
<evidence type="ECO:0000313" key="4">
    <source>
        <dbReference type="Proteomes" id="UP000033870"/>
    </source>
</evidence>
<dbReference type="EMBL" id="LCRX01000013">
    <property type="protein sequence ID" value="KKW41867.1"/>
    <property type="molecule type" value="Genomic_DNA"/>
</dbReference>
<comment type="caution">
    <text evidence="3">The sequence shown here is derived from an EMBL/GenBank/DDBJ whole genome shotgun (WGS) entry which is preliminary data.</text>
</comment>
<evidence type="ECO:0000256" key="1">
    <source>
        <dbReference type="ARBA" id="ARBA00007637"/>
    </source>
</evidence>
<organism evidence="3 4">
    <name type="scientific">Candidatus Magasanikbacteria bacterium GW2011_GWA2_56_11</name>
    <dbReference type="NCBI Taxonomy" id="1619044"/>
    <lineage>
        <taxon>Bacteria</taxon>
        <taxon>Candidatus Magasanikiibacteriota</taxon>
    </lineage>
</organism>
<name>A0A0G2AKT2_9BACT</name>
<evidence type="ECO:0000259" key="2">
    <source>
        <dbReference type="Pfam" id="PF01370"/>
    </source>
</evidence>
<dbReference type="SUPFAM" id="SSF51735">
    <property type="entry name" value="NAD(P)-binding Rossmann-fold domains"/>
    <property type="match status" value="1"/>
</dbReference>
<protein>
    <submittedName>
        <fullName evidence="3">NAD-dependent epimerase/dehydratase</fullName>
    </submittedName>
</protein>
<sequence length="360" mass="40462">MLITHYQFHDLTSTTMGKKILLIGGAGFIGINAAQRFLEEGHEVTILDNLSRRGTDLNLSWLRAAYPDRWRFVRGDIRFDRELLEQEVAGHEAIYQLAAQVAVTTSVANPREDFEINALGTFNVLEAARLAGHKPLIVYSSTNKVYGDLETLAIREDEKRYALSDYPAGISESYPLDFHSPYGCSKGAADQYMHDYARIYGLPTVVLRQSCIYGQHQFGIEDQGWVAWFIIAFLSHRPVTLYGNGKQVRDILFVDDLTRLYSLLFVNREQAAGKIYNVGGGSENTISLLEFLGHLRDEYGFDITCRAADPRPGDQKVFVSDNSALERDLGWKPAVGSLAGIEKITAWIRENLPLIQSLYT</sequence>
<feature type="domain" description="NAD-dependent epimerase/dehydratase" evidence="2">
    <location>
        <begin position="20"/>
        <end position="279"/>
    </location>
</feature>
<evidence type="ECO:0000313" key="3">
    <source>
        <dbReference type="EMBL" id="KKW41867.1"/>
    </source>
</evidence>
<comment type="similarity">
    <text evidence="1">Belongs to the NAD(P)-dependent epimerase/dehydratase family.</text>
</comment>
<dbReference type="Proteomes" id="UP000033870">
    <property type="component" value="Unassembled WGS sequence"/>
</dbReference>
<dbReference type="PATRIC" id="fig|1619044.3.peg.998"/>
<dbReference type="Gene3D" id="3.40.50.720">
    <property type="entry name" value="NAD(P)-binding Rossmann-like Domain"/>
    <property type="match status" value="1"/>
</dbReference>
<proteinExistence type="inferred from homology"/>
<accession>A0A0G2AKT2</accession>
<dbReference type="AlphaFoldDB" id="A0A0G2AKT2"/>
<dbReference type="STRING" id="1619044.UY92_C0013G0066"/>
<dbReference type="InterPro" id="IPR001509">
    <property type="entry name" value="Epimerase_deHydtase"/>
</dbReference>
<dbReference type="Pfam" id="PF01370">
    <property type="entry name" value="Epimerase"/>
    <property type="match status" value="1"/>
</dbReference>
<dbReference type="InterPro" id="IPR036291">
    <property type="entry name" value="NAD(P)-bd_dom_sf"/>
</dbReference>
<reference evidence="3 4" key="1">
    <citation type="journal article" date="2015" name="Nature">
        <title>rRNA introns, odd ribosomes, and small enigmatic genomes across a large radiation of phyla.</title>
        <authorList>
            <person name="Brown C.T."/>
            <person name="Hug L.A."/>
            <person name="Thomas B.C."/>
            <person name="Sharon I."/>
            <person name="Castelle C.J."/>
            <person name="Singh A."/>
            <person name="Wilkins M.J."/>
            <person name="Williams K.H."/>
            <person name="Banfield J.F."/>
        </authorList>
    </citation>
    <scope>NUCLEOTIDE SEQUENCE [LARGE SCALE GENOMIC DNA]</scope>
</reference>
<gene>
    <name evidence="3" type="ORF">UY92_C0013G0066</name>
</gene>